<gene>
    <name evidence="5" type="ORF">M0R45_002882</name>
</gene>
<dbReference type="InterPro" id="IPR012340">
    <property type="entry name" value="NA-bd_OB-fold"/>
</dbReference>
<dbReference type="AlphaFoldDB" id="A0AAW1YHU6"/>
<feature type="domain" description="TRNA-binding" evidence="4">
    <location>
        <begin position="107"/>
        <end position="210"/>
    </location>
</feature>
<dbReference type="PROSITE" id="PS50886">
    <property type="entry name" value="TRBD"/>
    <property type="match status" value="1"/>
</dbReference>
<evidence type="ECO:0000313" key="6">
    <source>
        <dbReference type="Proteomes" id="UP001457282"/>
    </source>
</evidence>
<dbReference type="InterPro" id="IPR051270">
    <property type="entry name" value="Tyrosine-tRNA_ligase_regulator"/>
</dbReference>
<keyword evidence="2 3" id="KW-0694">RNA-binding</keyword>
<keyword evidence="6" id="KW-1185">Reference proteome</keyword>
<dbReference type="InterPro" id="IPR002547">
    <property type="entry name" value="tRNA-bd_dom"/>
</dbReference>
<dbReference type="Pfam" id="PF01588">
    <property type="entry name" value="tRNA_bind"/>
    <property type="match status" value="1"/>
</dbReference>
<dbReference type="FunFam" id="2.40.50.140:FF:000225">
    <property type="entry name" value="tyrosine--tRNA ligase, cytoplasmic"/>
    <property type="match status" value="1"/>
</dbReference>
<accession>A0AAW1YHU6</accession>
<dbReference type="CDD" id="cd02799">
    <property type="entry name" value="tRNA_bind_EMAP-II_like"/>
    <property type="match status" value="1"/>
</dbReference>
<evidence type="ECO:0000256" key="2">
    <source>
        <dbReference type="ARBA" id="ARBA00022884"/>
    </source>
</evidence>
<organism evidence="5 6">
    <name type="scientific">Rubus argutus</name>
    <name type="common">Southern blackberry</name>
    <dbReference type="NCBI Taxonomy" id="59490"/>
    <lineage>
        <taxon>Eukaryota</taxon>
        <taxon>Viridiplantae</taxon>
        <taxon>Streptophyta</taxon>
        <taxon>Embryophyta</taxon>
        <taxon>Tracheophyta</taxon>
        <taxon>Spermatophyta</taxon>
        <taxon>Magnoliopsida</taxon>
        <taxon>eudicotyledons</taxon>
        <taxon>Gunneridae</taxon>
        <taxon>Pentapetalae</taxon>
        <taxon>rosids</taxon>
        <taxon>fabids</taxon>
        <taxon>Rosales</taxon>
        <taxon>Rosaceae</taxon>
        <taxon>Rosoideae</taxon>
        <taxon>Rosoideae incertae sedis</taxon>
        <taxon>Rubus</taxon>
    </lineage>
</organism>
<dbReference type="PANTHER" id="PTHR11586">
    <property type="entry name" value="TRNA-AMINOACYLATION COFACTOR ARC1 FAMILY MEMBER"/>
    <property type="match status" value="1"/>
</dbReference>
<evidence type="ECO:0000259" key="4">
    <source>
        <dbReference type="PROSITE" id="PS50886"/>
    </source>
</evidence>
<dbReference type="PANTHER" id="PTHR11586:SF47">
    <property type="entry name" value="NUCLEIC ACID-BINDING, OB-FOLD-LIKE PROTEIN"/>
    <property type="match status" value="1"/>
</dbReference>
<keyword evidence="1 3" id="KW-0820">tRNA-binding</keyword>
<evidence type="ECO:0000256" key="3">
    <source>
        <dbReference type="PROSITE-ProRule" id="PRU00209"/>
    </source>
</evidence>
<name>A0AAW1YHU6_RUBAR</name>
<reference evidence="5 6" key="1">
    <citation type="journal article" date="2023" name="G3 (Bethesda)">
        <title>A chromosome-length genome assembly and annotation of blackberry (Rubus argutus, cv. 'Hillquist').</title>
        <authorList>
            <person name="Bruna T."/>
            <person name="Aryal R."/>
            <person name="Dudchenko O."/>
            <person name="Sargent D.J."/>
            <person name="Mead D."/>
            <person name="Buti M."/>
            <person name="Cavallini A."/>
            <person name="Hytonen T."/>
            <person name="Andres J."/>
            <person name="Pham M."/>
            <person name="Weisz D."/>
            <person name="Mascagni F."/>
            <person name="Usai G."/>
            <person name="Natali L."/>
            <person name="Bassil N."/>
            <person name="Fernandez G.E."/>
            <person name="Lomsadze A."/>
            <person name="Armour M."/>
            <person name="Olukolu B."/>
            <person name="Poorten T."/>
            <person name="Britton C."/>
            <person name="Davik J."/>
            <person name="Ashrafi H."/>
            <person name="Aiden E.L."/>
            <person name="Borodovsky M."/>
            <person name="Worthington M."/>
        </authorList>
    </citation>
    <scope>NUCLEOTIDE SEQUENCE [LARGE SCALE GENOMIC DNA]</scope>
    <source>
        <strain evidence="5">PI 553951</strain>
    </source>
</reference>
<dbReference type="Gene3D" id="2.40.50.140">
    <property type="entry name" value="Nucleic acid-binding proteins"/>
    <property type="match status" value="1"/>
</dbReference>
<dbReference type="Proteomes" id="UP001457282">
    <property type="component" value="Unassembled WGS sequence"/>
</dbReference>
<comment type="caution">
    <text evidence="5">The sequence shown here is derived from an EMBL/GenBank/DDBJ whole genome shotgun (WGS) entry which is preliminary data.</text>
</comment>
<dbReference type="SUPFAM" id="SSF50249">
    <property type="entry name" value="Nucleic acid-binding proteins"/>
    <property type="match status" value="1"/>
</dbReference>
<evidence type="ECO:0000256" key="1">
    <source>
        <dbReference type="ARBA" id="ARBA00022555"/>
    </source>
</evidence>
<protein>
    <recommendedName>
        <fullName evidence="4">tRNA-binding domain-containing protein</fullName>
    </recommendedName>
</protein>
<sequence>MAANLLKCGTGIGARLLFLSPSPKSPCPFGHSLPLFHQITANNGYRSICSKPKVCDSAADALSSARRSGVSFCTATSATDASFSSSVEEAEAISDAANEEQQKVKDAADLLDIRVGLILRAWRHEEADSLYVEEVDIGEPEPRIICSGLVNYIPIDHLQERKVVVLANLKPRNMRGVKSCGMLIAASDASHETVELLVPPEGSLPGQRIWFGSENDHQNQPPPATPNQIQKKKIWELVQPHLKTDDSCIAMLGVHLMRTSAGVIICRSLKNANIS</sequence>
<proteinExistence type="predicted"/>
<dbReference type="EMBL" id="JBEDUW010000001">
    <property type="protein sequence ID" value="KAK9947248.1"/>
    <property type="molecule type" value="Genomic_DNA"/>
</dbReference>
<evidence type="ECO:0000313" key="5">
    <source>
        <dbReference type="EMBL" id="KAK9947248.1"/>
    </source>
</evidence>
<dbReference type="GO" id="GO:0000049">
    <property type="term" value="F:tRNA binding"/>
    <property type="evidence" value="ECO:0007669"/>
    <property type="project" value="UniProtKB-UniRule"/>
</dbReference>